<dbReference type="CDD" id="cd01347">
    <property type="entry name" value="ligand_gated_channel"/>
    <property type="match status" value="1"/>
</dbReference>
<evidence type="ECO:0000259" key="15">
    <source>
        <dbReference type="Pfam" id="PF00593"/>
    </source>
</evidence>
<evidence type="ECO:0000256" key="4">
    <source>
        <dbReference type="ARBA" id="ARBA00022496"/>
    </source>
</evidence>
<dbReference type="SUPFAM" id="SSF56935">
    <property type="entry name" value="Porins"/>
    <property type="match status" value="1"/>
</dbReference>
<keyword evidence="17" id="KW-0675">Receptor</keyword>
<reference evidence="17" key="2">
    <citation type="submission" date="2020-09" db="EMBL/GenBank/DDBJ databases">
        <authorList>
            <person name="Sun Q."/>
            <person name="Zhou Y."/>
        </authorList>
    </citation>
    <scope>NUCLEOTIDE SEQUENCE</scope>
    <source>
        <strain evidence="17">CGMCC 1.12919</strain>
    </source>
</reference>
<dbReference type="PROSITE" id="PS01156">
    <property type="entry name" value="TONB_DEPENDENT_REC_2"/>
    <property type="match status" value="1"/>
</dbReference>
<keyword evidence="2 12" id="KW-0813">Transport</keyword>
<feature type="domain" description="TonB-dependent receptor-like beta-barrel" evidence="15">
    <location>
        <begin position="230"/>
        <end position="644"/>
    </location>
</feature>
<dbReference type="AlphaFoldDB" id="A0A916UIY0"/>
<dbReference type="Pfam" id="PF07715">
    <property type="entry name" value="Plug"/>
    <property type="match status" value="1"/>
</dbReference>
<dbReference type="Pfam" id="PF00593">
    <property type="entry name" value="TonB_dep_Rec_b-barrel"/>
    <property type="match status" value="1"/>
</dbReference>
<evidence type="ECO:0000256" key="13">
    <source>
        <dbReference type="PROSITE-ProRule" id="PRU10144"/>
    </source>
</evidence>
<evidence type="ECO:0000313" key="18">
    <source>
        <dbReference type="Proteomes" id="UP000637002"/>
    </source>
</evidence>
<gene>
    <name evidence="17" type="ORF">GCM10010994_36440</name>
</gene>
<dbReference type="PANTHER" id="PTHR32552:SF81">
    <property type="entry name" value="TONB-DEPENDENT OUTER MEMBRANE RECEPTOR"/>
    <property type="match status" value="1"/>
</dbReference>
<dbReference type="InterPro" id="IPR000531">
    <property type="entry name" value="Beta-barrel_TonB"/>
</dbReference>
<dbReference type="PROSITE" id="PS52016">
    <property type="entry name" value="TONB_DEPENDENT_REC_3"/>
    <property type="match status" value="1"/>
</dbReference>
<dbReference type="GO" id="GO:0006826">
    <property type="term" value="P:iron ion transport"/>
    <property type="evidence" value="ECO:0007669"/>
    <property type="project" value="UniProtKB-KW"/>
</dbReference>
<keyword evidence="18" id="KW-1185">Reference proteome</keyword>
<keyword evidence="9 14" id="KW-0798">TonB box</keyword>
<reference evidence="17" key="1">
    <citation type="journal article" date="2014" name="Int. J. Syst. Evol. Microbiol.">
        <title>Complete genome sequence of Corynebacterium casei LMG S-19264T (=DSM 44701T), isolated from a smear-ripened cheese.</title>
        <authorList>
            <consortium name="US DOE Joint Genome Institute (JGI-PGF)"/>
            <person name="Walter F."/>
            <person name="Albersmeier A."/>
            <person name="Kalinowski J."/>
            <person name="Ruckert C."/>
        </authorList>
    </citation>
    <scope>NUCLEOTIDE SEQUENCE</scope>
    <source>
        <strain evidence="17">CGMCC 1.12919</strain>
    </source>
</reference>
<evidence type="ECO:0000256" key="1">
    <source>
        <dbReference type="ARBA" id="ARBA00004571"/>
    </source>
</evidence>
<protein>
    <submittedName>
        <fullName evidence="17">TonB-dependent receptor</fullName>
    </submittedName>
</protein>
<keyword evidence="4" id="KW-0410">Iron transport</keyword>
<keyword evidence="6" id="KW-0732">Signal</keyword>
<evidence type="ECO:0000256" key="5">
    <source>
        <dbReference type="ARBA" id="ARBA00022692"/>
    </source>
</evidence>
<dbReference type="InterPro" id="IPR036942">
    <property type="entry name" value="Beta-barrel_TonB_sf"/>
</dbReference>
<dbReference type="PANTHER" id="PTHR32552">
    <property type="entry name" value="FERRICHROME IRON RECEPTOR-RELATED"/>
    <property type="match status" value="1"/>
</dbReference>
<evidence type="ECO:0000313" key="17">
    <source>
        <dbReference type="EMBL" id="GGC74698.1"/>
    </source>
</evidence>
<keyword evidence="3 12" id="KW-1134">Transmembrane beta strand</keyword>
<comment type="similarity">
    <text evidence="12 14">Belongs to the TonB-dependent receptor family.</text>
</comment>
<keyword evidence="7" id="KW-0408">Iron</keyword>
<keyword evidence="11 12" id="KW-0998">Cell outer membrane</keyword>
<evidence type="ECO:0000256" key="7">
    <source>
        <dbReference type="ARBA" id="ARBA00023004"/>
    </source>
</evidence>
<proteinExistence type="inferred from homology"/>
<organism evidence="17 18">
    <name type="scientific">Chelatococcus reniformis</name>
    <dbReference type="NCBI Taxonomy" id="1494448"/>
    <lineage>
        <taxon>Bacteria</taxon>
        <taxon>Pseudomonadati</taxon>
        <taxon>Pseudomonadota</taxon>
        <taxon>Alphaproteobacteria</taxon>
        <taxon>Hyphomicrobiales</taxon>
        <taxon>Chelatococcaceae</taxon>
        <taxon>Chelatococcus</taxon>
    </lineage>
</organism>
<feature type="domain" description="TonB-dependent receptor plug" evidence="16">
    <location>
        <begin position="49"/>
        <end position="152"/>
    </location>
</feature>
<evidence type="ECO:0000256" key="9">
    <source>
        <dbReference type="ARBA" id="ARBA00023077"/>
    </source>
</evidence>
<dbReference type="InterPro" id="IPR012910">
    <property type="entry name" value="Plug_dom"/>
</dbReference>
<evidence type="ECO:0000259" key="16">
    <source>
        <dbReference type="Pfam" id="PF07715"/>
    </source>
</evidence>
<comment type="subcellular location">
    <subcellularLocation>
        <location evidence="1 12">Cell outer membrane</location>
        <topology evidence="1 12">Multi-pass membrane protein</topology>
    </subcellularLocation>
</comment>
<dbReference type="EMBL" id="BMGG01000006">
    <property type="protein sequence ID" value="GGC74698.1"/>
    <property type="molecule type" value="Genomic_DNA"/>
</dbReference>
<keyword evidence="5 12" id="KW-0812">Transmembrane</keyword>
<evidence type="ECO:0000256" key="8">
    <source>
        <dbReference type="ARBA" id="ARBA00023065"/>
    </source>
</evidence>
<dbReference type="InterPro" id="IPR010917">
    <property type="entry name" value="TonB_rcpt_CS"/>
</dbReference>
<feature type="short sequence motif" description="TonB C-terminal box" evidence="13">
    <location>
        <begin position="661"/>
        <end position="678"/>
    </location>
</feature>
<sequence>MFSSISRLGSTAFLLLIGSTIVGRAQDNGSTVNLDEITVTANKREQPLDKVDGGVSVATGEELRERDVRTVTDLQKVFPGLVIDSRGNRAYANFTVRGMSSPDYYNPAVQVYVDGVPQAASAMVQELVDVERVEFLRGPQGTLYGRNAYAGVINIISRKPREQTAAVFGTAASGLFQVGATATAVLVPETWFLDLAVKESYTPGQIRDIDRGRDDINWWNAFNGRVGLRYAPAGGAFDANAWVSHEALRSREETSILDQDVRHRFYRSSVIGPYSFLDRNITTAGLTWNYRFNAFTLSSTTAYQDVDLKRKIFGSDFPETDRSITQELKLTYDDGGPLKGVAGLSYWADWFTRDAVGYPGFYAASRNKVDSQSAGIFGEVTYALTERLTLTGGVRGSYDWSSVDFVRPDVYGNGQGFDFDRSASFRSLQPKLSLGYQMTDSIRVYALVSEGYKPGGFNRAVSFPQDATPYKPETAWNFEVGARTSLWNGWLTLSTALYYIRSQDKQIYVGPIGLQVIRNAGEAESLGVEVEATLRATERLTLTATGSFGRSTFSDMVDPLSGAAYDNKRVPYAPDVTANLAARYVLPQSFFPGQVVATGAARMISRTYFNEANTLYQPAYATFDAGLEFVFDKGPTLKLFADNLTDKVYRTSSFEYGGAVLSTIGQGRIVGVQMRTQF</sequence>
<evidence type="ECO:0000256" key="2">
    <source>
        <dbReference type="ARBA" id="ARBA00022448"/>
    </source>
</evidence>
<dbReference type="InterPro" id="IPR039426">
    <property type="entry name" value="TonB-dep_rcpt-like"/>
</dbReference>
<dbReference type="Proteomes" id="UP000637002">
    <property type="component" value="Unassembled WGS sequence"/>
</dbReference>
<evidence type="ECO:0000256" key="12">
    <source>
        <dbReference type="PROSITE-ProRule" id="PRU01360"/>
    </source>
</evidence>
<comment type="caution">
    <text evidence="17">The sequence shown here is derived from an EMBL/GenBank/DDBJ whole genome shotgun (WGS) entry which is preliminary data.</text>
</comment>
<name>A0A916UIY0_9HYPH</name>
<dbReference type="GO" id="GO:0009279">
    <property type="term" value="C:cell outer membrane"/>
    <property type="evidence" value="ECO:0007669"/>
    <property type="project" value="UniProtKB-SubCell"/>
</dbReference>
<evidence type="ECO:0000256" key="14">
    <source>
        <dbReference type="RuleBase" id="RU003357"/>
    </source>
</evidence>
<evidence type="ECO:0000256" key="3">
    <source>
        <dbReference type="ARBA" id="ARBA00022452"/>
    </source>
</evidence>
<evidence type="ECO:0000256" key="6">
    <source>
        <dbReference type="ARBA" id="ARBA00022729"/>
    </source>
</evidence>
<evidence type="ECO:0000256" key="10">
    <source>
        <dbReference type="ARBA" id="ARBA00023136"/>
    </source>
</evidence>
<evidence type="ECO:0000256" key="11">
    <source>
        <dbReference type="ARBA" id="ARBA00023237"/>
    </source>
</evidence>
<keyword evidence="8" id="KW-0406">Ion transport</keyword>
<accession>A0A916UIY0</accession>
<keyword evidence="10 12" id="KW-0472">Membrane</keyword>
<dbReference type="Gene3D" id="2.40.170.20">
    <property type="entry name" value="TonB-dependent receptor, beta-barrel domain"/>
    <property type="match status" value="1"/>
</dbReference>